<dbReference type="EMBL" id="PJEX01000333">
    <property type="protein sequence ID" value="TKW51127.1"/>
    <property type="molecule type" value="Genomic_DNA"/>
</dbReference>
<evidence type="ECO:0000313" key="1">
    <source>
        <dbReference type="EMBL" id="TKW51127.1"/>
    </source>
</evidence>
<protein>
    <submittedName>
        <fullName evidence="1">Uncharacterized protein</fullName>
    </submittedName>
</protein>
<evidence type="ECO:0000313" key="2">
    <source>
        <dbReference type="Proteomes" id="UP000310108"/>
    </source>
</evidence>
<organism evidence="1 2">
    <name type="scientific">Colletotrichum tanaceti</name>
    <dbReference type="NCBI Taxonomy" id="1306861"/>
    <lineage>
        <taxon>Eukaryota</taxon>
        <taxon>Fungi</taxon>
        <taxon>Dikarya</taxon>
        <taxon>Ascomycota</taxon>
        <taxon>Pezizomycotina</taxon>
        <taxon>Sordariomycetes</taxon>
        <taxon>Hypocreomycetidae</taxon>
        <taxon>Glomerellales</taxon>
        <taxon>Glomerellaceae</taxon>
        <taxon>Colletotrichum</taxon>
        <taxon>Colletotrichum destructivum species complex</taxon>
    </lineage>
</organism>
<sequence>MSRPMLGSRKRINAEQYKIENVRTTNLCLAGLDILRAVPNVLVIATSSMDTMTDDGHLDRCSIKANLSLLKVPERYEVPRRQFQSYPDASSIHCASVLPIHRDTVLHDLMAGETKDDSPGSHFSIWRGSLETGVFGRFVVNVVTHAQMGHIRHSTCDFFTAVGAVLRCIKQHFRKRSRDDADERQS</sequence>
<dbReference type="Proteomes" id="UP000310108">
    <property type="component" value="Unassembled WGS sequence"/>
</dbReference>
<comment type="caution">
    <text evidence="1">The sequence shown here is derived from an EMBL/GenBank/DDBJ whole genome shotgun (WGS) entry which is preliminary data.</text>
</comment>
<keyword evidence="2" id="KW-1185">Reference proteome</keyword>
<proteinExistence type="predicted"/>
<dbReference type="AlphaFoldDB" id="A0A4U6XBL7"/>
<gene>
    <name evidence="1" type="ORF">CTA1_2772</name>
</gene>
<accession>A0A4U6XBL7</accession>
<reference evidence="1 2" key="1">
    <citation type="journal article" date="2019" name="PLoS ONE">
        <title>Comparative genome analysis indicates high evolutionary potential of pathogenicity genes in Colletotrichum tanaceti.</title>
        <authorList>
            <person name="Lelwala R.V."/>
            <person name="Korhonen P.K."/>
            <person name="Young N.D."/>
            <person name="Scott J.B."/>
            <person name="Ades P.A."/>
            <person name="Gasser R.B."/>
            <person name="Taylor P.W.J."/>
        </authorList>
    </citation>
    <scope>NUCLEOTIDE SEQUENCE [LARGE SCALE GENOMIC DNA]</scope>
    <source>
        <strain evidence="1">BRIP57314</strain>
    </source>
</reference>
<name>A0A4U6XBL7_9PEZI</name>